<evidence type="ECO:0000256" key="1">
    <source>
        <dbReference type="ARBA" id="ARBA00004651"/>
    </source>
</evidence>
<dbReference type="InterPro" id="IPR036318">
    <property type="entry name" value="FAD-bd_PCMH-like_sf"/>
</dbReference>
<comment type="subcellular location">
    <subcellularLocation>
        <location evidence="1">Cell membrane</location>
        <topology evidence="1">Multi-pass membrane protein</topology>
    </subcellularLocation>
</comment>
<evidence type="ECO:0000256" key="2">
    <source>
        <dbReference type="ARBA" id="ARBA00022475"/>
    </source>
</evidence>
<dbReference type="PROSITE" id="PS51846">
    <property type="entry name" value="CNNM"/>
    <property type="match status" value="1"/>
</dbReference>
<keyword evidence="4" id="KW-0677">Repeat</keyword>
<dbReference type="Proteomes" id="UP000198284">
    <property type="component" value="Unassembled WGS sequence"/>
</dbReference>
<keyword evidence="7 9" id="KW-0472">Membrane</keyword>
<dbReference type="SMART" id="SM01091">
    <property type="entry name" value="CorC_HlyC"/>
    <property type="match status" value="1"/>
</dbReference>
<dbReference type="InterPro" id="IPR044751">
    <property type="entry name" value="Ion_transp-like_CBS"/>
</dbReference>
<evidence type="ECO:0000256" key="4">
    <source>
        <dbReference type="ARBA" id="ARBA00022737"/>
    </source>
</evidence>
<evidence type="ECO:0000259" key="11">
    <source>
        <dbReference type="PROSITE" id="PS51371"/>
    </source>
</evidence>
<dbReference type="PANTHER" id="PTHR43099:SF5">
    <property type="entry name" value="HLYC_CORC FAMILY TRANSPORTER"/>
    <property type="match status" value="1"/>
</dbReference>
<dbReference type="InterPro" id="IPR005170">
    <property type="entry name" value="Transptr-assoc_dom"/>
</dbReference>
<sequence>MPLYPPMWSGTDNCNDDFELTSTHMEIAILFGLILLNGAFAMSEIALIAARKVRLQRLAEEGDSSAAAAMKLGEDPNQFLSTVQIGITSIGILNGIVGEATLAGPFSAWLQRHGVEASTAGYLATGLVVVFITYFSIVLGELVPKRLGQISPEAIARLVSRPMLWLAALTRPFVKLLSGSTRLVLRTFGVNERLESVVTQEEINLMLEEGSDAGVIEHHEHQMVRNVFRLDDRQIASLMVPRGDIVYLDVDEPLEENLRRIEASPHSRFPVVRGGWDDVLGVATARQFLTQTLRGNRPNLTEHLQPALFLPESLTGMELLENFKNSGVHLAFIIDEYGEVQGIVTLQDVMEAITGEFKPHHDEDAWAVQREDGSWLLDGLIPVPELKDRLDLKVVPEEERGRYNTLSGMVMLLLGKLPQTGDHCEWEGWRFEIVDLDGKRIDKVLATPPAKDSLLQETPEPTM</sequence>
<evidence type="ECO:0000256" key="10">
    <source>
        <dbReference type="SAM" id="Phobius"/>
    </source>
</evidence>
<dbReference type="Pfam" id="PF00571">
    <property type="entry name" value="CBS"/>
    <property type="match status" value="2"/>
</dbReference>
<dbReference type="InterPro" id="IPR051676">
    <property type="entry name" value="UPF0053_domain"/>
</dbReference>
<dbReference type="SUPFAM" id="SSF54631">
    <property type="entry name" value="CBS-domain pair"/>
    <property type="match status" value="1"/>
</dbReference>
<dbReference type="Gene3D" id="3.30.465.10">
    <property type="match status" value="1"/>
</dbReference>
<evidence type="ECO:0000256" key="6">
    <source>
        <dbReference type="ARBA" id="ARBA00023122"/>
    </source>
</evidence>
<feature type="domain" description="CNNM transmembrane" evidence="12">
    <location>
        <begin position="19"/>
        <end position="220"/>
    </location>
</feature>
<dbReference type="AlphaFoldDB" id="A0A239H2R8"/>
<evidence type="ECO:0000256" key="7">
    <source>
        <dbReference type="ARBA" id="ARBA00023136"/>
    </source>
</evidence>
<keyword evidence="2" id="KW-1003">Cell membrane</keyword>
<organism evidence="13 14">
    <name type="scientific">Noviherbaspirillum humi</name>
    <dbReference type="NCBI Taxonomy" id="1688639"/>
    <lineage>
        <taxon>Bacteria</taxon>
        <taxon>Pseudomonadati</taxon>
        <taxon>Pseudomonadota</taxon>
        <taxon>Betaproteobacteria</taxon>
        <taxon>Burkholderiales</taxon>
        <taxon>Oxalobacteraceae</taxon>
        <taxon>Noviherbaspirillum</taxon>
    </lineage>
</organism>
<dbReference type="InterPro" id="IPR046342">
    <property type="entry name" value="CBS_dom_sf"/>
</dbReference>
<evidence type="ECO:0000259" key="12">
    <source>
        <dbReference type="PROSITE" id="PS51846"/>
    </source>
</evidence>
<dbReference type="SMART" id="SM00116">
    <property type="entry name" value="CBS"/>
    <property type="match status" value="2"/>
</dbReference>
<evidence type="ECO:0000313" key="13">
    <source>
        <dbReference type="EMBL" id="SNS74554.1"/>
    </source>
</evidence>
<dbReference type="SUPFAM" id="SSF56176">
    <property type="entry name" value="FAD-binding/transporter-associated domain-like"/>
    <property type="match status" value="1"/>
</dbReference>
<dbReference type="InterPro" id="IPR016169">
    <property type="entry name" value="FAD-bd_PCMH_sub2"/>
</dbReference>
<evidence type="ECO:0000256" key="9">
    <source>
        <dbReference type="PROSITE-ProRule" id="PRU01193"/>
    </source>
</evidence>
<evidence type="ECO:0000313" key="14">
    <source>
        <dbReference type="Proteomes" id="UP000198284"/>
    </source>
</evidence>
<dbReference type="GO" id="GO:0005886">
    <property type="term" value="C:plasma membrane"/>
    <property type="evidence" value="ECO:0007669"/>
    <property type="project" value="UniProtKB-SubCell"/>
</dbReference>
<evidence type="ECO:0000256" key="8">
    <source>
        <dbReference type="PROSITE-ProRule" id="PRU00703"/>
    </source>
</evidence>
<feature type="transmembrane region" description="Helical" evidence="10">
    <location>
        <begin position="27"/>
        <end position="50"/>
    </location>
</feature>
<dbReference type="PROSITE" id="PS51371">
    <property type="entry name" value="CBS"/>
    <property type="match status" value="2"/>
</dbReference>
<keyword evidence="14" id="KW-1185">Reference proteome</keyword>
<reference evidence="13 14" key="1">
    <citation type="submission" date="2017-06" db="EMBL/GenBank/DDBJ databases">
        <authorList>
            <person name="Kim H.J."/>
            <person name="Triplett B.A."/>
        </authorList>
    </citation>
    <scope>NUCLEOTIDE SEQUENCE [LARGE SCALE GENOMIC DNA]</scope>
    <source>
        <strain evidence="13 14">U15</strain>
    </source>
</reference>
<keyword evidence="3 9" id="KW-0812">Transmembrane</keyword>
<dbReference type="Pfam" id="PF03471">
    <property type="entry name" value="CorC_HlyC"/>
    <property type="match status" value="1"/>
</dbReference>
<dbReference type="Pfam" id="PF01595">
    <property type="entry name" value="CNNM"/>
    <property type="match status" value="1"/>
</dbReference>
<gene>
    <name evidence="13" type="ORF">SAMN06265795_10619</name>
</gene>
<feature type="domain" description="CBS" evidence="11">
    <location>
        <begin position="239"/>
        <end position="299"/>
    </location>
</feature>
<dbReference type="GO" id="GO:0050660">
    <property type="term" value="F:flavin adenine dinucleotide binding"/>
    <property type="evidence" value="ECO:0007669"/>
    <property type="project" value="InterPro"/>
</dbReference>
<keyword evidence="5 9" id="KW-1133">Transmembrane helix</keyword>
<name>A0A239H2R8_9BURK</name>
<proteinExistence type="predicted"/>
<dbReference type="PANTHER" id="PTHR43099">
    <property type="entry name" value="UPF0053 PROTEIN YRKA"/>
    <property type="match status" value="1"/>
</dbReference>
<dbReference type="Gene3D" id="3.10.580.10">
    <property type="entry name" value="CBS-domain"/>
    <property type="match status" value="1"/>
</dbReference>
<accession>A0A239H2R8</accession>
<evidence type="ECO:0000256" key="5">
    <source>
        <dbReference type="ARBA" id="ARBA00022989"/>
    </source>
</evidence>
<keyword evidence="6 8" id="KW-0129">CBS domain</keyword>
<dbReference type="InterPro" id="IPR002550">
    <property type="entry name" value="CNNM"/>
</dbReference>
<dbReference type="EMBL" id="FZOT01000006">
    <property type="protein sequence ID" value="SNS74554.1"/>
    <property type="molecule type" value="Genomic_DNA"/>
</dbReference>
<dbReference type="CDD" id="cd04590">
    <property type="entry name" value="CBS_pair_CorC_HlyC_assoc"/>
    <property type="match status" value="1"/>
</dbReference>
<feature type="transmembrane region" description="Helical" evidence="10">
    <location>
        <begin position="120"/>
        <end position="143"/>
    </location>
</feature>
<evidence type="ECO:0000256" key="3">
    <source>
        <dbReference type="ARBA" id="ARBA00022692"/>
    </source>
</evidence>
<feature type="domain" description="CBS" evidence="11">
    <location>
        <begin position="300"/>
        <end position="363"/>
    </location>
</feature>
<protein>
    <submittedName>
        <fullName evidence="13">Putative hemolysin</fullName>
    </submittedName>
</protein>
<dbReference type="InterPro" id="IPR000644">
    <property type="entry name" value="CBS_dom"/>
</dbReference>